<dbReference type="PANTHER" id="PTHR43245">
    <property type="entry name" value="BIFUNCTIONAL POLYMYXIN RESISTANCE PROTEIN ARNA"/>
    <property type="match status" value="1"/>
</dbReference>
<evidence type="ECO:0000313" key="2">
    <source>
        <dbReference type="EMBL" id="MFI8751696.1"/>
    </source>
</evidence>
<evidence type="ECO:0000313" key="3">
    <source>
        <dbReference type="Proteomes" id="UP001614338"/>
    </source>
</evidence>
<evidence type="ECO:0000259" key="1">
    <source>
        <dbReference type="Pfam" id="PF01370"/>
    </source>
</evidence>
<name>A0ABW8BWV7_9GAMM</name>
<dbReference type="EMBL" id="JBITWC010000036">
    <property type="protein sequence ID" value="MFI8751696.1"/>
    <property type="molecule type" value="Genomic_DNA"/>
</dbReference>
<dbReference type="SUPFAM" id="SSF51735">
    <property type="entry name" value="NAD(P)-binding Rossmann-fold domains"/>
    <property type="match status" value="1"/>
</dbReference>
<feature type="domain" description="NAD-dependent epimerase/dehydratase" evidence="1">
    <location>
        <begin position="4"/>
        <end position="213"/>
    </location>
</feature>
<sequence length="278" mass="30975">MTKILVTGATGFVGRHIVNALLKSDVSLTLVVRTGKEHEYERCMRVDRIISTPDLFSEDESWWEDICHGIDTVIHSAWYMEPKKYLNSSKNIDCLVGTLAIAKGAATAGVRRFLGIGTCFEYDLYAGEDLSINSPLHPTSSYAAAKISTFLTLSQWLPSQSVEFLWCRLFYLYGEGESESRLVPYIRKQLINGEPAKLTSGTQVRDFLDVKRVGEKIAEAAYSDVIGVVNICSGIPITVREIAEKIADEYGRRELLEFSARPDNQVDPPRVVGVPNYG</sequence>
<proteinExistence type="predicted"/>
<dbReference type="RefSeq" id="WP_399846185.1">
    <property type="nucleotide sequence ID" value="NZ_JBITWC010000036.1"/>
</dbReference>
<dbReference type="InterPro" id="IPR036291">
    <property type="entry name" value="NAD(P)-bd_dom_sf"/>
</dbReference>
<protein>
    <submittedName>
        <fullName evidence="2">NAD-dependent epimerase/dehydratase family protein</fullName>
    </submittedName>
</protein>
<dbReference type="Proteomes" id="UP001614338">
    <property type="component" value="Unassembled WGS sequence"/>
</dbReference>
<dbReference type="Pfam" id="PF01370">
    <property type="entry name" value="Epimerase"/>
    <property type="match status" value="1"/>
</dbReference>
<gene>
    <name evidence="2" type="ORF">ACIGG6_17050</name>
</gene>
<keyword evidence="3" id="KW-1185">Reference proteome</keyword>
<dbReference type="PANTHER" id="PTHR43245:SF13">
    <property type="entry name" value="UDP-D-APIOSE_UDP-D-XYLOSE SYNTHASE 2"/>
    <property type="match status" value="1"/>
</dbReference>
<dbReference type="InterPro" id="IPR050177">
    <property type="entry name" value="Lipid_A_modif_metabolic_enz"/>
</dbReference>
<comment type="caution">
    <text evidence="2">The sequence shown here is derived from an EMBL/GenBank/DDBJ whole genome shotgun (WGS) entry which is preliminary data.</text>
</comment>
<accession>A0ABW8BWV7</accession>
<dbReference type="InterPro" id="IPR001509">
    <property type="entry name" value="Epimerase_deHydtase"/>
</dbReference>
<organism evidence="2 3">
    <name type="scientific">Vreelandella lionensis</name>
    <dbReference type="NCBI Taxonomy" id="1144478"/>
    <lineage>
        <taxon>Bacteria</taxon>
        <taxon>Pseudomonadati</taxon>
        <taxon>Pseudomonadota</taxon>
        <taxon>Gammaproteobacteria</taxon>
        <taxon>Oceanospirillales</taxon>
        <taxon>Halomonadaceae</taxon>
        <taxon>Vreelandella</taxon>
    </lineage>
</organism>
<reference evidence="2 3" key="1">
    <citation type="submission" date="2024-10" db="EMBL/GenBank/DDBJ databases">
        <title>The Natural Products Discovery Center: Release of the First 8490 Sequenced Strains for Exploring Actinobacteria Biosynthetic Diversity.</title>
        <authorList>
            <person name="Kalkreuter E."/>
            <person name="Kautsar S.A."/>
            <person name="Yang D."/>
            <person name="Bader C.D."/>
            <person name="Teijaro C.N."/>
            <person name="Fluegel L."/>
            <person name="Davis C.M."/>
            <person name="Simpson J.R."/>
            <person name="Lauterbach L."/>
            <person name="Steele A.D."/>
            <person name="Gui C."/>
            <person name="Meng S."/>
            <person name="Li G."/>
            <person name="Viehrig K."/>
            <person name="Ye F."/>
            <person name="Su P."/>
            <person name="Kiefer A.F."/>
            <person name="Nichols A."/>
            <person name="Cepeda A.J."/>
            <person name="Yan W."/>
            <person name="Fan B."/>
            <person name="Jiang Y."/>
            <person name="Adhikari A."/>
            <person name="Zheng C.-J."/>
            <person name="Schuster L."/>
            <person name="Cowan T.M."/>
            <person name="Smanski M.J."/>
            <person name="Chevrette M.G."/>
            <person name="De Carvalho L.P.S."/>
            <person name="Shen B."/>
        </authorList>
    </citation>
    <scope>NUCLEOTIDE SEQUENCE [LARGE SCALE GENOMIC DNA]</scope>
    <source>
        <strain evidence="2 3">NPDC077409</strain>
    </source>
</reference>
<dbReference type="Gene3D" id="3.40.50.720">
    <property type="entry name" value="NAD(P)-binding Rossmann-like Domain"/>
    <property type="match status" value="1"/>
</dbReference>